<dbReference type="AlphaFoldDB" id="A0A3L6EAE6"/>
<feature type="compositionally biased region" description="Basic and acidic residues" evidence="1">
    <location>
        <begin position="26"/>
        <end position="36"/>
    </location>
</feature>
<accession>A0A3L6EAE6</accession>
<gene>
    <name evidence="2" type="ORF">Zm00014a_007818</name>
</gene>
<proteinExistence type="predicted"/>
<sequence>NTTARRRASPEFVHSGVRPRRLPSVEPRRSSVERSTRIASFPPRRQTHCPSPARSKPPRRRSSLHKNENSRLKTNSKYLFSKSCFEFIYRSCELLL</sequence>
<evidence type="ECO:0000313" key="3">
    <source>
        <dbReference type="Proteomes" id="UP000251960"/>
    </source>
</evidence>
<protein>
    <submittedName>
        <fullName evidence="2">Uncharacterized protein</fullName>
    </submittedName>
</protein>
<name>A0A3L6EAE6_MAIZE</name>
<dbReference type="Proteomes" id="UP000251960">
    <property type="component" value="Chromosome 6"/>
</dbReference>
<comment type="caution">
    <text evidence="2">The sequence shown here is derived from an EMBL/GenBank/DDBJ whole genome shotgun (WGS) entry which is preliminary data.</text>
</comment>
<feature type="region of interest" description="Disordered" evidence="1">
    <location>
        <begin position="1"/>
        <end position="72"/>
    </location>
</feature>
<feature type="non-terminal residue" evidence="2">
    <location>
        <position position="1"/>
    </location>
</feature>
<evidence type="ECO:0000313" key="2">
    <source>
        <dbReference type="EMBL" id="PWZ17899.1"/>
    </source>
</evidence>
<reference evidence="2 3" key="1">
    <citation type="journal article" date="2018" name="Nat. Genet.">
        <title>Extensive intraspecific gene order and gene structural variations between Mo17 and other maize genomes.</title>
        <authorList>
            <person name="Sun S."/>
            <person name="Zhou Y."/>
            <person name="Chen J."/>
            <person name="Shi J."/>
            <person name="Zhao H."/>
            <person name="Zhao H."/>
            <person name="Song W."/>
            <person name="Zhang M."/>
            <person name="Cui Y."/>
            <person name="Dong X."/>
            <person name="Liu H."/>
            <person name="Ma X."/>
            <person name="Jiao Y."/>
            <person name="Wang B."/>
            <person name="Wei X."/>
            <person name="Stein J.C."/>
            <person name="Glaubitz J.C."/>
            <person name="Lu F."/>
            <person name="Yu G."/>
            <person name="Liang C."/>
            <person name="Fengler K."/>
            <person name="Li B."/>
            <person name="Rafalski A."/>
            <person name="Schnable P.S."/>
            <person name="Ware D.H."/>
            <person name="Buckler E.S."/>
            <person name="Lai J."/>
        </authorList>
    </citation>
    <scope>NUCLEOTIDE SEQUENCE [LARGE SCALE GENOMIC DNA]</scope>
    <source>
        <strain evidence="3">cv. Missouri 17</strain>
        <tissue evidence="2">Seedling</tissue>
    </source>
</reference>
<evidence type="ECO:0000256" key="1">
    <source>
        <dbReference type="SAM" id="MobiDB-lite"/>
    </source>
</evidence>
<dbReference type="EMBL" id="NCVQ01000007">
    <property type="protein sequence ID" value="PWZ17899.1"/>
    <property type="molecule type" value="Genomic_DNA"/>
</dbReference>
<organism evidence="2 3">
    <name type="scientific">Zea mays</name>
    <name type="common">Maize</name>
    <dbReference type="NCBI Taxonomy" id="4577"/>
    <lineage>
        <taxon>Eukaryota</taxon>
        <taxon>Viridiplantae</taxon>
        <taxon>Streptophyta</taxon>
        <taxon>Embryophyta</taxon>
        <taxon>Tracheophyta</taxon>
        <taxon>Spermatophyta</taxon>
        <taxon>Magnoliopsida</taxon>
        <taxon>Liliopsida</taxon>
        <taxon>Poales</taxon>
        <taxon>Poaceae</taxon>
        <taxon>PACMAD clade</taxon>
        <taxon>Panicoideae</taxon>
        <taxon>Andropogonodae</taxon>
        <taxon>Andropogoneae</taxon>
        <taxon>Tripsacinae</taxon>
        <taxon>Zea</taxon>
    </lineage>
</organism>